<evidence type="ECO:0000259" key="13">
    <source>
        <dbReference type="PROSITE" id="PS50835"/>
    </source>
</evidence>
<protein>
    <submittedName>
        <fullName evidence="15">Uncharacterized protein LOC128634940</fullName>
    </submittedName>
</protein>
<dbReference type="PROSITE" id="PS50835">
    <property type="entry name" value="IG_LIKE"/>
    <property type="match status" value="1"/>
</dbReference>
<dbReference type="Proteomes" id="UP000221080">
    <property type="component" value="Chromosome 2"/>
</dbReference>
<keyword evidence="7" id="KW-1015">Disulfide bond</keyword>
<dbReference type="GO" id="GO:0006955">
    <property type="term" value="P:immune response"/>
    <property type="evidence" value="ECO:0007669"/>
    <property type="project" value="TreeGrafter"/>
</dbReference>
<feature type="transmembrane region" description="Helical" evidence="12">
    <location>
        <begin position="200"/>
        <end position="223"/>
    </location>
</feature>
<dbReference type="SUPFAM" id="SSF48726">
    <property type="entry name" value="Immunoglobulin"/>
    <property type="match status" value="1"/>
</dbReference>
<feature type="compositionally biased region" description="Low complexity" evidence="11">
    <location>
        <begin position="175"/>
        <end position="188"/>
    </location>
</feature>
<dbReference type="InterPro" id="IPR013783">
    <property type="entry name" value="Ig-like_fold"/>
</dbReference>
<gene>
    <name evidence="15" type="primary">LOC128634940</name>
</gene>
<dbReference type="Gene3D" id="2.60.40.10">
    <property type="entry name" value="Immunoglobulins"/>
    <property type="match status" value="1"/>
</dbReference>
<dbReference type="SMART" id="SM00409">
    <property type="entry name" value="IG"/>
    <property type="match status" value="1"/>
</dbReference>
<dbReference type="PANTHER" id="PTHR25466:SF14">
    <property type="entry name" value="BUTYROPHILIN SUBFAMILY 2 MEMBER A2-LIKE-RELATED"/>
    <property type="match status" value="1"/>
</dbReference>
<name>A0A9F7TQV1_ICTPU</name>
<evidence type="ECO:0000256" key="10">
    <source>
        <dbReference type="ARBA" id="ARBA00023319"/>
    </source>
</evidence>
<dbReference type="AlphaFoldDB" id="A0A9F7TQV1"/>
<feature type="domain" description="Ig-like" evidence="13">
    <location>
        <begin position="19"/>
        <end position="112"/>
    </location>
</feature>
<dbReference type="InterPro" id="IPR007110">
    <property type="entry name" value="Ig-like_dom"/>
</dbReference>
<proteinExistence type="predicted"/>
<dbReference type="GO" id="GO:0031295">
    <property type="term" value="P:T cell costimulation"/>
    <property type="evidence" value="ECO:0007669"/>
    <property type="project" value="TreeGrafter"/>
</dbReference>
<keyword evidence="6 12" id="KW-0472">Membrane</keyword>
<reference evidence="15" key="2">
    <citation type="submission" date="2025-08" db="UniProtKB">
        <authorList>
            <consortium name="RefSeq"/>
        </authorList>
    </citation>
    <scope>IDENTIFICATION</scope>
    <source>
        <tissue evidence="15">Blood</tissue>
    </source>
</reference>
<dbReference type="OrthoDB" id="6157407at2759"/>
<organism evidence="14 15">
    <name type="scientific">Ictalurus punctatus</name>
    <name type="common">Channel catfish</name>
    <name type="synonym">Silurus punctatus</name>
    <dbReference type="NCBI Taxonomy" id="7998"/>
    <lineage>
        <taxon>Eukaryota</taxon>
        <taxon>Metazoa</taxon>
        <taxon>Chordata</taxon>
        <taxon>Craniata</taxon>
        <taxon>Vertebrata</taxon>
        <taxon>Euteleostomi</taxon>
        <taxon>Actinopterygii</taxon>
        <taxon>Neopterygii</taxon>
        <taxon>Teleostei</taxon>
        <taxon>Ostariophysi</taxon>
        <taxon>Siluriformes</taxon>
        <taxon>Ictaluridae</taxon>
        <taxon>Ictalurus</taxon>
    </lineage>
</organism>
<keyword evidence="5 12" id="KW-1133">Transmembrane helix</keyword>
<dbReference type="InterPro" id="IPR003599">
    <property type="entry name" value="Ig_sub"/>
</dbReference>
<reference evidence="14" key="1">
    <citation type="journal article" date="2016" name="Nat. Commun.">
        <title>The channel catfish genome sequence provides insights into the evolution of scale formation in teleosts.</title>
        <authorList>
            <person name="Liu Z."/>
            <person name="Liu S."/>
            <person name="Yao J."/>
            <person name="Bao L."/>
            <person name="Zhang J."/>
            <person name="Li Y."/>
            <person name="Jiang C."/>
            <person name="Sun L."/>
            <person name="Wang R."/>
            <person name="Zhang Y."/>
            <person name="Zhou T."/>
            <person name="Zeng Q."/>
            <person name="Fu Q."/>
            <person name="Gao S."/>
            <person name="Li N."/>
            <person name="Koren S."/>
            <person name="Jiang Y."/>
            <person name="Zimin A."/>
            <person name="Xu P."/>
            <person name="Phillippy A.M."/>
            <person name="Geng X."/>
            <person name="Song L."/>
            <person name="Sun F."/>
            <person name="Li C."/>
            <person name="Wang X."/>
            <person name="Chen A."/>
            <person name="Jin Y."/>
            <person name="Yuan Z."/>
            <person name="Yang Y."/>
            <person name="Tan S."/>
            <person name="Peatman E."/>
            <person name="Lu J."/>
            <person name="Qin Z."/>
            <person name="Dunham R."/>
            <person name="Li Z."/>
            <person name="Sonstegard T."/>
            <person name="Feng J."/>
            <person name="Danzmann R.G."/>
            <person name="Schroeder S."/>
            <person name="Scheffler B."/>
            <person name="Duke M.V."/>
            <person name="Ballard L."/>
            <person name="Kucuktas H."/>
            <person name="Kaltenboeck L."/>
            <person name="Liu H."/>
            <person name="Armbruster J."/>
            <person name="Xie Y."/>
            <person name="Kirby M.L."/>
            <person name="Tian Y."/>
            <person name="Flanagan M.E."/>
            <person name="Mu W."/>
            <person name="Waldbieser G.C."/>
        </authorList>
    </citation>
    <scope>NUCLEOTIDE SEQUENCE [LARGE SCALE GENOMIC DNA]</scope>
    <source>
        <strain evidence="14">SDA103</strain>
    </source>
</reference>
<dbReference type="InterPro" id="IPR036179">
    <property type="entry name" value="Ig-like_dom_sf"/>
</dbReference>
<dbReference type="KEGG" id="ipu:128634940"/>
<dbReference type="GO" id="GO:0007166">
    <property type="term" value="P:cell surface receptor signaling pathway"/>
    <property type="evidence" value="ECO:0007669"/>
    <property type="project" value="TreeGrafter"/>
</dbReference>
<evidence type="ECO:0000256" key="6">
    <source>
        <dbReference type="ARBA" id="ARBA00023136"/>
    </source>
</evidence>
<dbReference type="InterPro" id="IPR051713">
    <property type="entry name" value="T-cell_Activation_Regulation"/>
</dbReference>
<dbReference type="GO" id="GO:0009897">
    <property type="term" value="C:external side of plasma membrane"/>
    <property type="evidence" value="ECO:0007669"/>
    <property type="project" value="TreeGrafter"/>
</dbReference>
<evidence type="ECO:0000313" key="14">
    <source>
        <dbReference type="Proteomes" id="UP000221080"/>
    </source>
</evidence>
<evidence type="ECO:0000256" key="11">
    <source>
        <dbReference type="SAM" id="MobiDB-lite"/>
    </source>
</evidence>
<dbReference type="GO" id="GO:0071222">
    <property type="term" value="P:cellular response to lipopolysaccharide"/>
    <property type="evidence" value="ECO:0007669"/>
    <property type="project" value="TreeGrafter"/>
</dbReference>
<dbReference type="PANTHER" id="PTHR25466">
    <property type="entry name" value="T-LYMPHOCYTE ACTIVATION ANTIGEN"/>
    <property type="match status" value="1"/>
</dbReference>
<feature type="compositionally biased region" description="Low complexity" evidence="11">
    <location>
        <begin position="125"/>
        <end position="138"/>
    </location>
</feature>
<evidence type="ECO:0000256" key="8">
    <source>
        <dbReference type="ARBA" id="ARBA00023170"/>
    </source>
</evidence>
<evidence type="ECO:0000256" key="9">
    <source>
        <dbReference type="ARBA" id="ARBA00023180"/>
    </source>
</evidence>
<keyword evidence="4" id="KW-0732">Signal</keyword>
<feature type="compositionally biased region" description="Basic and acidic residues" evidence="11">
    <location>
        <begin position="153"/>
        <end position="168"/>
    </location>
</feature>
<evidence type="ECO:0000313" key="15">
    <source>
        <dbReference type="RefSeq" id="XP_053541876.1"/>
    </source>
</evidence>
<dbReference type="InterPro" id="IPR013106">
    <property type="entry name" value="Ig_V-set"/>
</dbReference>
<evidence type="ECO:0000256" key="7">
    <source>
        <dbReference type="ARBA" id="ARBA00023157"/>
    </source>
</evidence>
<evidence type="ECO:0000256" key="2">
    <source>
        <dbReference type="ARBA" id="ARBA00022475"/>
    </source>
</evidence>
<evidence type="ECO:0000256" key="5">
    <source>
        <dbReference type="ARBA" id="ARBA00022989"/>
    </source>
</evidence>
<accession>A0A9F7TQV1</accession>
<dbReference type="GO" id="GO:0042102">
    <property type="term" value="P:positive regulation of T cell proliferation"/>
    <property type="evidence" value="ECO:0007669"/>
    <property type="project" value="TreeGrafter"/>
</dbReference>
<dbReference type="GO" id="GO:0042130">
    <property type="term" value="P:negative regulation of T cell proliferation"/>
    <property type="evidence" value="ECO:0007669"/>
    <property type="project" value="TreeGrafter"/>
</dbReference>
<evidence type="ECO:0000256" key="3">
    <source>
        <dbReference type="ARBA" id="ARBA00022692"/>
    </source>
</evidence>
<feature type="region of interest" description="Disordered" evidence="11">
    <location>
        <begin position="105"/>
        <end position="192"/>
    </location>
</feature>
<keyword evidence="8" id="KW-0675">Receptor</keyword>
<comment type="subcellular location">
    <subcellularLocation>
        <location evidence="1">Cell membrane</location>
        <topology evidence="1">Single-pass type I membrane protein</topology>
    </subcellularLocation>
</comment>
<keyword evidence="14" id="KW-1185">Reference proteome</keyword>
<evidence type="ECO:0000256" key="4">
    <source>
        <dbReference type="ARBA" id="ARBA00022729"/>
    </source>
</evidence>
<dbReference type="Pfam" id="PF07686">
    <property type="entry name" value="V-set"/>
    <property type="match status" value="1"/>
</dbReference>
<dbReference type="RefSeq" id="XP_053541876.1">
    <property type="nucleotide sequence ID" value="XM_053685901.1"/>
</dbReference>
<dbReference type="GeneID" id="128634940"/>
<keyword evidence="3 12" id="KW-0812">Transmembrane</keyword>
<keyword evidence="10" id="KW-0393">Immunoglobulin domain</keyword>
<keyword evidence="2" id="KW-1003">Cell membrane</keyword>
<evidence type="ECO:0000256" key="1">
    <source>
        <dbReference type="ARBA" id="ARBA00004251"/>
    </source>
</evidence>
<keyword evidence="9" id="KW-0325">Glycoprotein</keyword>
<sequence>MKCCSLSADNPTKITGHTGGSVLFPCSCSDLHTKPQRFTWRSDRTGRLKEMLNDEHYRGRLQLFNHISPANLSLLISDLREEDQGLYSCRTEKEYRDIWLNVKGRRETSTRSRTNTTLPSEPPQSKTTNSPPASSSTTLEQDKQQTHSSLPPGRRETSTHSRKTDTTRPSEPPQSKTTNSPPASSSTTLEQDKQQTHRSLLLVFGILAVLLLVIPGVVAFICWRRKGGRCGEKVITEGRPDCKRKRKDQTEPGVTYSTVTHMNTAGAARVQINAGDKTEYASILTI</sequence>
<evidence type="ECO:0000256" key="12">
    <source>
        <dbReference type="SAM" id="Phobius"/>
    </source>
</evidence>